<feature type="compositionally biased region" description="Polar residues" evidence="1">
    <location>
        <begin position="669"/>
        <end position="678"/>
    </location>
</feature>
<dbReference type="PANTHER" id="PTHR21650:SF4">
    <property type="entry name" value="MEMBRALIN"/>
    <property type="match status" value="1"/>
</dbReference>
<gene>
    <name evidence="3" type="ORF">R1sor_018704</name>
</gene>
<keyword evidence="2" id="KW-0472">Membrane</keyword>
<dbReference type="Proteomes" id="UP001633002">
    <property type="component" value="Unassembled WGS sequence"/>
</dbReference>
<evidence type="ECO:0000313" key="3">
    <source>
        <dbReference type="EMBL" id="KAL3700682.1"/>
    </source>
</evidence>
<evidence type="ECO:0008006" key="5">
    <source>
        <dbReference type="Google" id="ProtNLM"/>
    </source>
</evidence>
<feature type="region of interest" description="Disordered" evidence="1">
    <location>
        <begin position="665"/>
        <end position="716"/>
    </location>
</feature>
<dbReference type="Pfam" id="PF09746">
    <property type="entry name" value="Membralin"/>
    <property type="match status" value="2"/>
</dbReference>
<name>A0ABD3IAI7_9MARC</name>
<organism evidence="3 4">
    <name type="scientific">Riccia sorocarpa</name>
    <dbReference type="NCBI Taxonomy" id="122646"/>
    <lineage>
        <taxon>Eukaryota</taxon>
        <taxon>Viridiplantae</taxon>
        <taxon>Streptophyta</taxon>
        <taxon>Embryophyta</taxon>
        <taxon>Marchantiophyta</taxon>
        <taxon>Marchantiopsida</taxon>
        <taxon>Marchantiidae</taxon>
        <taxon>Marchantiales</taxon>
        <taxon>Ricciaceae</taxon>
        <taxon>Riccia</taxon>
    </lineage>
</organism>
<feature type="compositionally biased region" description="Low complexity" evidence="1">
    <location>
        <begin position="99"/>
        <end position="112"/>
    </location>
</feature>
<feature type="compositionally biased region" description="Basic and acidic residues" evidence="1">
    <location>
        <begin position="609"/>
        <end position="618"/>
    </location>
</feature>
<comment type="caution">
    <text evidence="3">The sequence shown here is derived from an EMBL/GenBank/DDBJ whole genome shotgun (WGS) entry which is preliminary data.</text>
</comment>
<feature type="transmembrane region" description="Helical" evidence="2">
    <location>
        <begin position="29"/>
        <end position="54"/>
    </location>
</feature>
<feature type="compositionally biased region" description="Polar residues" evidence="1">
    <location>
        <begin position="704"/>
        <end position="716"/>
    </location>
</feature>
<feature type="region of interest" description="Disordered" evidence="1">
    <location>
        <begin position="581"/>
        <end position="633"/>
    </location>
</feature>
<keyword evidence="2" id="KW-1133">Transmembrane helix</keyword>
<feature type="compositionally biased region" description="Low complexity" evidence="1">
    <location>
        <begin position="692"/>
        <end position="703"/>
    </location>
</feature>
<accession>A0ABD3IAI7</accession>
<feature type="transmembrane region" description="Helical" evidence="2">
    <location>
        <begin position="435"/>
        <end position="458"/>
    </location>
</feature>
<evidence type="ECO:0000313" key="4">
    <source>
        <dbReference type="Proteomes" id="UP001633002"/>
    </source>
</evidence>
<keyword evidence="2" id="KW-0812">Transmembrane</keyword>
<dbReference type="PANTHER" id="PTHR21650">
    <property type="entry name" value="MEMBRALIN/KINETOCHORE PROTEIN NUF2"/>
    <property type="match status" value="1"/>
</dbReference>
<feature type="transmembrane region" description="Helical" evidence="2">
    <location>
        <begin position="493"/>
        <end position="510"/>
    </location>
</feature>
<dbReference type="AlphaFoldDB" id="A0ABD3IAI7"/>
<protein>
    <recommendedName>
        <fullName evidence="5">Membralin</fullName>
    </recommendedName>
</protein>
<feature type="region of interest" description="Disordered" evidence="1">
    <location>
        <begin position="99"/>
        <end position="118"/>
    </location>
</feature>
<evidence type="ECO:0000256" key="2">
    <source>
        <dbReference type="SAM" id="Phobius"/>
    </source>
</evidence>
<dbReference type="EMBL" id="JBJQOH010000001">
    <property type="protein sequence ID" value="KAL3700682.1"/>
    <property type="molecule type" value="Genomic_DNA"/>
</dbReference>
<feature type="region of interest" description="Disordered" evidence="1">
    <location>
        <begin position="153"/>
        <end position="207"/>
    </location>
</feature>
<evidence type="ECO:0000256" key="1">
    <source>
        <dbReference type="SAM" id="MobiDB-lite"/>
    </source>
</evidence>
<proteinExistence type="predicted"/>
<feature type="transmembrane region" description="Helical" evidence="2">
    <location>
        <begin position="383"/>
        <end position="408"/>
    </location>
</feature>
<feature type="transmembrane region" description="Helical" evidence="2">
    <location>
        <begin position="464"/>
        <end position="481"/>
    </location>
</feature>
<dbReference type="InterPro" id="IPR019144">
    <property type="entry name" value="Membralin"/>
</dbReference>
<sequence>MDPEHTFLRVHARLSGVLSRLLTPRFRAALEYICLCNALMLLALLVVMHVNFVAQPGCSSEFSSKEIADAQLVQIKITGSWNIIAEEYLVSQTRTESKGSVQDSSVVDSGSSAHDEAELPHTLPDHQVLDVGGEGWNVLAAKFWLNLLGSNARRGQSGKRTAKAERGSDSSVVTSGLEDVSSANANRDIGSEDNAGPDASARPLTGPGRGPLGTALLHYIARWSSYIAVLSERAEQSMLHIWQLWRVAGWEPFTASPKGDRRSVAWNKLDSVIVDVAEKRRKVLDPTYLYSVEKGYLMLSEGAKFNHNVKTVNVTISAQNACFGNKWQQLLIDNFVGYDTILMNSLLSAREKGYLYNFQTKELYNLNYLQELSDVPHGFEDYIVFKCGVLITSLFVFFTTTMSVSFTLRETQARMLKFTVQLQHHARHRLPTYRLIFVHVIESLVFVPIMIGILFFLFEFFDDQLLAFMVLTLVWLCELYTMISVRTPLSMQYFPRFFFLYFMVFHIYFFSYTYGFSYLAFSATAAFMQHLVLYFWNRFEVPALHHFLRRRALLQQQGLHITSSAILTSAVQVSRLTSAGDARNLTGNPSDPRAGFDSRSGLNGAGHSPVDRGMRDARVPPSPVEDYPLSGRRQVSTADVNTGLNILVANAVAARGSGIDRSFGLGTRTVGSERQQSAPGDEALSGSGSGRGSRSSVANNGSGTSESGAPVRTNSRPFSSLGSVLPWLLGNSSGSLVSFLPLFRDFQDNQEFRTTPVTVEQGDDQSLLRPLQRGVANDTLAREPVSSADLKAVAVDNKIYGKRKHGCKT</sequence>
<reference evidence="3 4" key="1">
    <citation type="submission" date="2024-09" db="EMBL/GenBank/DDBJ databases">
        <title>Chromosome-scale assembly of Riccia sorocarpa.</title>
        <authorList>
            <person name="Paukszto L."/>
        </authorList>
    </citation>
    <scope>NUCLEOTIDE SEQUENCE [LARGE SCALE GENOMIC DNA]</scope>
    <source>
        <strain evidence="3">LP-2024</strain>
        <tissue evidence="3">Aerial parts of the thallus</tissue>
    </source>
</reference>
<keyword evidence="4" id="KW-1185">Reference proteome</keyword>